<gene>
    <name evidence="1" type="ORF">BV25DRAFT_1915994</name>
</gene>
<dbReference type="EMBL" id="MU277207">
    <property type="protein sequence ID" value="KAI0062460.1"/>
    <property type="molecule type" value="Genomic_DNA"/>
</dbReference>
<accession>A0ACB8T2U4</accession>
<dbReference type="Proteomes" id="UP000814140">
    <property type="component" value="Unassembled WGS sequence"/>
</dbReference>
<reference evidence="1" key="1">
    <citation type="submission" date="2021-03" db="EMBL/GenBank/DDBJ databases">
        <authorList>
            <consortium name="DOE Joint Genome Institute"/>
            <person name="Ahrendt S."/>
            <person name="Looney B.P."/>
            <person name="Miyauchi S."/>
            <person name="Morin E."/>
            <person name="Drula E."/>
            <person name="Courty P.E."/>
            <person name="Chicoki N."/>
            <person name="Fauchery L."/>
            <person name="Kohler A."/>
            <person name="Kuo A."/>
            <person name="Labutti K."/>
            <person name="Pangilinan J."/>
            <person name="Lipzen A."/>
            <person name="Riley R."/>
            <person name="Andreopoulos W."/>
            <person name="He G."/>
            <person name="Johnson J."/>
            <person name="Barry K.W."/>
            <person name="Grigoriev I.V."/>
            <person name="Nagy L."/>
            <person name="Hibbett D."/>
            <person name="Henrissat B."/>
            <person name="Matheny P.B."/>
            <person name="Labbe J."/>
            <person name="Martin F."/>
        </authorList>
    </citation>
    <scope>NUCLEOTIDE SEQUENCE</scope>
    <source>
        <strain evidence="1">HHB10654</strain>
    </source>
</reference>
<keyword evidence="2" id="KW-1185">Reference proteome</keyword>
<comment type="caution">
    <text evidence="1">The sequence shown here is derived from an EMBL/GenBank/DDBJ whole genome shotgun (WGS) entry which is preliminary data.</text>
</comment>
<protein>
    <submittedName>
        <fullName evidence="1">Le.flp1-like protein</fullName>
    </submittedName>
</protein>
<reference evidence="1" key="2">
    <citation type="journal article" date="2022" name="New Phytol.">
        <title>Evolutionary transition to the ectomycorrhizal habit in the genomes of a hyperdiverse lineage of mushroom-forming fungi.</title>
        <authorList>
            <person name="Looney B."/>
            <person name="Miyauchi S."/>
            <person name="Morin E."/>
            <person name="Drula E."/>
            <person name="Courty P.E."/>
            <person name="Kohler A."/>
            <person name="Kuo A."/>
            <person name="LaButti K."/>
            <person name="Pangilinan J."/>
            <person name="Lipzen A."/>
            <person name="Riley R."/>
            <person name="Andreopoulos W."/>
            <person name="He G."/>
            <person name="Johnson J."/>
            <person name="Nolan M."/>
            <person name="Tritt A."/>
            <person name="Barry K.W."/>
            <person name="Grigoriev I.V."/>
            <person name="Nagy L.G."/>
            <person name="Hibbett D."/>
            <person name="Henrissat B."/>
            <person name="Matheny P.B."/>
            <person name="Labbe J."/>
            <person name="Martin F.M."/>
        </authorList>
    </citation>
    <scope>NUCLEOTIDE SEQUENCE</scope>
    <source>
        <strain evidence="1">HHB10654</strain>
    </source>
</reference>
<proteinExistence type="predicted"/>
<sequence>MYTSFVVFLLVSAWMVAAKDIIITVGGNSSGDGTTTFQPQRVVAELGDNVIFNFTQGNHSAVESTFAQPCVPAHVANISLNGFDSGFHDITNGTPPAIQPVPILVQNVNQTMWFFDYNTCGEGGVGVINDNESSTETLAGFIRNAVKLNGTNTTDSSSSSASSASHSATTSAPAPTSSSNAADRALRVGVVGALPLFIASLFL</sequence>
<evidence type="ECO:0000313" key="1">
    <source>
        <dbReference type="EMBL" id="KAI0062460.1"/>
    </source>
</evidence>
<organism evidence="1 2">
    <name type="scientific">Artomyces pyxidatus</name>
    <dbReference type="NCBI Taxonomy" id="48021"/>
    <lineage>
        <taxon>Eukaryota</taxon>
        <taxon>Fungi</taxon>
        <taxon>Dikarya</taxon>
        <taxon>Basidiomycota</taxon>
        <taxon>Agaricomycotina</taxon>
        <taxon>Agaricomycetes</taxon>
        <taxon>Russulales</taxon>
        <taxon>Auriscalpiaceae</taxon>
        <taxon>Artomyces</taxon>
    </lineage>
</organism>
<evidence type="ECO:0000313" key="2">
    <source>
        <dbReference type="Proteomes" id="UP000814140"/>
    </source>
</evidence>
<name>A0ACB8T2U4_9AGAM</name>